<dbReference type="Gene3D" id="1.10.357.10">
    <property type="entry name" value="Tetracycline Repressor, domain 2"/>
    <property type="match status" value="1"/>
</dbReference>
<evidence type="ECO:0000256" key="3">
    <source>
        <dbReference type="ARBA" id="ARBA00023163"/>
    </source>
</evidence>
<reference evidence="4 5" key="1">
    <citation type="submission" date="2019-10" db="EMBL/GenBank/DDBJ databases">
        <title>Nonomuraea sp. nov., isolated from Phyllanthus amarus.</title>
        <authorList>
            <person name="Klykleung N."/>
            <person name="Tanasupawat S."/>
        </authorList>
    </citation>
    <scope>NUCLEOTIDE SEQUENCE [LARGE SCALE GENOMIC DNA]</scope>
    <source>
        <strain evidence="4 5">PA1-10</strain>
    </source>
</reference>
<dbReference type="EMBL" id="VDLX02000031">
    <property type="protein sequence ID" value="KAB8185228.1"/>
    <property type="molecule type" value="Genomic_DNA"/>
</dbReference>
<dbReference type="Proteomes" id="UP000312512">
    <property type="component" value="Unassembled WGS sequence"/>
</dbReference>
<keyword evidence="2" id="KW-0238">DNA-binding</keyword>
<dbReference type="PROSITE" id="PS50977">
    <property type="entry name" value="HTH_TETR_2"/>
    <property type="match status" value="1"/>
</dbReference>
<gene>
    <name evidence="4" type="ORF">FH608_047910</name>
</gene>
<dbReference type="InterPro" id="IPR036271">
    <property type="entry name" value="Tet_transcr_reg_TetR-rel_C_sf"/>
</dbReference>
<evidence type="ECO:0000256" key="2">
    <source>
        <dbReference type="ARBA" id="ARBA00023125"/>
    </source>
</evidence>
<dbReference type="Pfam" id="PF21597">
    <property type="entry name" value="TetR_C_43"/>
    <property type="match status" value="1"/>
</dbReference>
<accession>A0A5P9ZB42</accession>
<organism evidence="4 5">
    <name type="scientific">Nonomuraea phyllanthi</name>
    <dbReference type="NCBI Taxonomy" id="2219224"/>
    <lineage>
        <taxon>Bacteria</taxon>
        <taxon>Bacillati</taxon>
        <taxon>Actinomycetota</taxon>
        <taxon>Actinomycetes</taxon>
        <taxon>Streptosporangiales</taxon>
        <taxon>Streptosporangiaceae</taxon>
        <taxon>Nonomuraea</taxon>
    </lineage>
</organism>
<dbReference type="InterPro" id="IPR001647">
    <property type="entry name" value="HTH_TetR"/>
</dbReference>
<dbReference type="PRINTS" id="PR00455">
    <property type="entry name" value="HTHTETR"/>
</dbReference>
<evidence type="ECO:0000256" key="1">
    <source>
        <dbReference type="ARBA" id="ARBA00023015"/>
    </source>
</evidence>
<dbReference type="OrthoDB" id="3295174at2"/>
<dbReference type="PANTHER" id="PTHR30055">
    <property type="entry name" value="HTH-TYPE TRANSCRIPTIONAL REGULATOR RUTR"/>
    <property type="match status" value="1"/>
</dbReference>
<dbReference type="InterPro" id="IPR050109">
    <property type="entry name" value="HTH-type_TetR-like_transc_reg"/>
</dbReference>
<dbReference type="GO" id="GO:0003700">
    <property type="term" value="F:DNA-binding transcription factor activity"/>
    <property type="evidence" value="ECO:0007669"/>
    <property type="project" value="TreeGrafter"/>
</dbReference>
<accession>A0A5C4V4L7</accession>
<comment type="caution">
    <text evidence="4">The sequence shown here is derived from an EMBL/GenBank/DDBJ whole genome shotgun (WGS) entry which is preliminary data.</text>
</comment>
<keyword evidence="3" id="KW-0804">Transcription</keyword>
<dbReference type="InterPro" id="IPR009057">
    <property type="entry name" value="Homeodomain-like_sf"/>
</dbReference>
<evidence type="ECO:0000313" key="5">
    <source>
        <dbReference type="Proteomes" id="UP000312512"/>
    </source>
</evidence>
<dbReference type="Pfam" id="PF00440">
    <property type="entry name" value="TetR_N"/>
    <property type="match status" value="1"/>
</dbReference>
<evidence type="ECO:0000313" key="4">
    <source>
        <dbReference type="EMBL" id="KAB8185228.1"/>
    </source>
</evidence>
<dbReference type="PANTHER" id="PTHR30055:SF234">
    <property type="entry name" value="HTH-TYPE TRANSCRIPTIONAL REGULATOR BETI"/>
    <property type="match status" value="1"/>
</dbReference>
<keyword evidence="1" id="KW-0805">Transcription regulation</keyword>
<sequence>MRPDVRRNLDALLTAAAEIFETDGVDAPVRRITARANVGAGTLYRHFPQRADLIAAVFRREVDACAEAARAFSAQEEPVEALSRWLRHFARFLAAKRGLKTALHSGDPAYEGLPEYFQQRFVPVVAELLDAAAASGGIRSDVAPYDVLRAVADIVAPDDDGYTQRLLTLLIDGLRYRGG</sequence>
<dbReference type="SUPFAM" id="SSF48498">
    <property type="entry name" value="Tetracyclin repressor-like, C-terminal domain"/>
    <property type="match status" value="1"/>
</dbReference>
<keyword evidence="5" id="KW-1185">Reference proteome</keyword>
<proteinExistence type="predicted"/>
<protein>
    <submittedName>
        <fullName evidence="4">TetR family transcriptional regulator</fullName>
    </submittedName>
</protein>
<dbReference type="SUPFAM" id="SSF46689">
    <property type="entry name" value="Homeodomain-like"/>
    <property type="match status" value="1"/>
</dbReference>
<name>A0A5C4V4L7_9ACTN</name>
<dbReference type="AlphaFoldDB" id="A0A5C4V4L7"/>
<dbReference type="GO" id="GO:0000976">
    <property type="term" value="F:transcription cis-regulatory region binding"/>
    <property type="evidence" value="ECO:0007669"/>
    <property type="project" value="TreeGrafter"/>
</dbReference>
<dbReference type="InterPro" id="IPR049445">
    <property type="entry name" value="TetR_SbtR-like_C"/>
</dbReference>